<gene>
    <name evidence="1" type="ORF">NBRC116591_16190</name>
</gene>
<comment type="caution">
    <text evidence="1">The sequence shown here is derived from an EMBL/GenBank/DDBJ whole genome shotgun (WGS) entry which is preliminary data.</text>
</comment>
<dbReference type="RefSeq" id="WP_353302456.1">
    <property type="nucleotide sequence ID" value="NZ_BAABWN010000004.1"/>
</dbReference>
<reference evidence="1 2" key="1">
    <citation type="submission" date="2024-04" db="EMBL/GenBank/DDBJ databases">
        <title>Draft genome sequence of Sessilibacter corallicola NBRC 116591.</title>
        <authorList>
            <person name="Miyakawa T."/>
            <person name="Kusuya Y."/>
            <person name="Miura T."/>
        </authorList>
    </citation>
    <scope>NUCLEOTIDE SEQUENCE [LARGE SCALE GENOMIC DNA]</scope>
    <source>
        <strain evidence="1 2">KU-00831-HH</strain>
    </source>
</reference>
<organism evidence="1 2">
    <name type="scientific">Sessilibacter corallicola</name>
    <dbReference type="NCBI Taxonomy" id="2904075"/>
    <lineage>
        <taxon>Bacteria</taxon>
        <taxon>Pseudomonadati</taxon>
        <taxon>Pseudomonadota</taxon>
        <taxon>Gammaproteobacteria</taxon>
        <taxon>Cellvibrionales</taxon>
        <taxon>Cellvibrionaceae</taxon>
        <taxon>Sessilibacter</taxon>
    </lineage>
</organism>
<accession>A0ABQ0A836</accession>
<evidence type="ECO:0000313" key="2">
    <source>
        <dbReference type="Proteomes" id="UP001465153"/>
    </source>
</evidence>
<dbReference type="EMBL" id="BAABWN010000004">
    <property type="protein sequence ID" value="GAA6167809.1"/>
    <property type="molecule type" value="Genomic_DNA"/>
</dbReference>
<dbReference type="Proteomes" id="UP001465153">
    <property type="component" value="Unassembled WGS sequence"/>
</dbReference>
<sequence>MKQIEVDLIRDIAISLEEKSPESALKLMQLASQYRPRGAFIIKKMKEYEKNLLVDNGHLNMHFGVHKTGTTYIQENLEQITNPNFHYTKLETFREIRRKHSYLTYLKSLDFKKKIVISDENMIGGNGTILTGRLYPHFHTNVNSFLFPFKNRNLINIYISIRPMTSFLPSQYCEYLRWNKYVSYKKFTSKVIVEDLSWREVLFKNITHNKDLNFKIFDFRKFSTNKDKLLRELSFGLMDQCLTSINRSRSSFTYKEISQLSDGEYTSNNDQKFDPHTIKQKKRSSTIYNEDLKKLNQLPNVSII</sequence>
<evidence type="ECO:0008006" key="3">
    <source>
        <dbReference type="Google" id="ProtNLM"/>
    </source>
</evidence>
<protein>
    <recommendedName>
        <fullName evidence="3">Sulfotransferase family protein</fullName>
    </recommendedName>
</protein>
<evidence type="ECO:0000313" key="1">
    <source>
        <dbReference type="EMBL" id="GAA6167809.1"/>
    </source>
</evidence>
<name>A0ABQ0A836_9GAMM</name>
<keyword evidence="2" id="KW-1185">Reference proteome</keyword>
<proteinExistence type="predicted"/>